<evidence type="ECO:0000313" key="2">
    <source>
        <dbReference type="EMBL" id="QNN50009.1"/>
    </source>
</evidence>
<feature type="transmembrane region" description="Helical" evidence="1">
    <location>
        <begin position="405"/>
        <end position="425"/>
    </location>
</feature>
<keyword evidence="1" id="KW-1133">Transmembrane helix</keyword>
<sequence length="658" mass="68035">MGGGDDAARGLFAAVGWWTPWVGWPVAAVVAAGAFALVRPLPGVSMGARPATALAVVVLAFAGYAGATHSEHVLPRRDAASNLQAAVSLAGTHERVVSVDVSAFAGAGPLERGEVTLASAAFYQVGPAQAPAVQPQFLLAPAVVYGYGVWAGGARVAQLLPALAMGLVLLVLGLLTALVVGPWWGVAAAGLTGTLLPVLTVARGTYSEQLALLPLGAGLLALTLALTREGGSGRRLALLGGLLVGGAGLARVDALREVLLLLPLLALGAGLRRPWVRPAAVGLGVSSVLAYALAGALSYRYLADIAASLVPLAGLAAAVLVASVAGAWLWRRGHRLPAGVARRLPAVLAAGAVVVGLALWSRPWWLTVRADPTRPSGRYLAGMQQRQGLPVDGGRTYAEHSLDWLSWYLGWVALAVALLALAWLLQRAGRRLTGGRLAPWVPVLVVGAGSTLLTLVRPGITPDHPWADRRLLIALALVVVLTVSAAAWATRRLAENRWGPPVVVVLTLLAVAVPAVQATWPFRGAGVERGSLDAVATVCAALEPRDVVLMVDGRSASEWPQTVRGMCERPAVSATSAVRAAPTRLAEVVDELARGAAAEGHRLVVLAADGPEAIEGLGLTPRRVLDVRFAEEEHALDRPPRRTDVGSARVWLAAVGGS</sequence>
<evidence type="ECO:0008006" key="4">
    <source>
        <dbReference type="Google" id="ProtNLM"/>
    </source>
</evidence>
<feature type="transmembrane region" description="Helical" evidence="1">
    <location>
        <begin position="342"/>
        <end position="360"/>
    </location>
</feature>
<feature type="transmembrane region" description="Helical" evidence="1">
    <location>
        <begin position="437"/>
        <end position="456"/>
    </location>
</feature>
<keyword evidence="1" id="KW-0812">Transmembrane</keyword>
<feature type="transmembrane region" description="Helical" evidence="1">
    <location>
        <begin position="305"/>
        <end position="330"/>
    </location>
</feature>
<dbReference type="Proteomes" id="UP000515976">
    <property type="component" value="Chromosome"/>
</dbReference>
<dbReference type="RefSeq" id="WP_187566759.1">
    <property type="nucleotide sequence ID" value="NZ_CP060712.1"/>
</dbReference>
<keyword evidence="1" id="KW-0472">Membrane</keyword>
<feature type="transmembrane region" description="Helical" evidence="1">
    <location>
        <begin position="162"/>
        <end position="186"/>
    </location>
</feature>
<feature type="transmembrane region" description="Helical" evidence="1">
    <location>
        <begin position="132"/>
        <end position="150"/>
    </location>
</feature>
<evidence type="ECO:0000256" key="1">
    <source>
        <dbReference type="SAM" id="Phobius"/>
    </source>
</evidence>
<dbReference type="EMBL" id="CP060712">
    <property type="protein sequence ID" value="QNN50009.1"/>
    <property type="molecule type" value="Genomic_DNA"/>
</dbReference>
<keyword evidence="3" id="KW-1185">Reference proteome</keyword>
<feature type="transmembrane region" description="Helical" evidence="1">
    <location>
        <begin position="471"/>
        <end position="490"/>
    </location>
</feature>
<feature type="transmembrane region" description="Helical" evidence="1">
    <location>
        <begin position="21"/>
        <end position="38"/>
    </location>
</feature>
<dbReference type="AlphaFoldDB" id="A0A7G9R334"/>
<feature type="transmembrane region" description="Helical" evidence="1">
    <location>
        <begin position="50"/>
        <end position="67"/>
    </location>
</feature>
<accession>A0A7G9R334</accession>
<feature type="transmembrane region" description="Helical" evidence="1">
    <location>
        <begin position="502"/>
        <end position="522"/>
    </location>
</feature>
<reference evidence="2 3" key="1">
    <citation type="submission" date="2020-08" db="EMBL/GenBank/DDBJ databases">
        <title>Genome sequence of Phycicoccus endophyticus JCM 31784T.</title>
        <authorList>
            <person name="Hyun D.-W."/>
            <person name="Bae J.-W."/>
        </authorList>
    </citation>
    <scope>NUCLEOTIDE SEQUENCE [LARGE SCALE GENOMIC DNA]</scope>
    <source>
        <strain evidence="2 3">JCM 31784</strain>
    </source>
</reference>
<name>A0A7G9R334_9MICO</name>
<evidence type="ECO:0000313" key="3">
    <source>
        <dbReference type="Proteomes" id="UP000515976"/>
    </source>
</evidence>
<feature type="transmembrane region" description="Helical" evidence="1">
    <location>
        <begin position="206"/>
        <end position="224"/>
    </location>
</feature>
<gene>
    <name evidence="2" type="ORF">H9L10_02715</name>
</gene>
<protein>
    <recommendedName>
        <fullName evidence="4">Glycosyltransferase family 39 protein</fullName>
    </recommendedName>
</protein>
<proteinExistence type="predicted"/>
<feature type="transmembrane region" description="Helical" evidence="1">
    <location>
        <begin position="280"/>
        <end position="299"/>
    </location>
</feature>
<dbReference type="KEGG" id="pei:H9L10_02715"/>
<organism evidence="2 3">
    <name type="scientific">Phycicoccus endophyticus</name>
    <dbReference type="NCBI Taxonomy" id="1690220"/>
    <lineage>
        <taxon>Bacteria</taxon>
        <taxon>Bacillati</taxon>
        <taxon>Actinomycetota</taxon>
        <taxon>Actinomycetes</taxon>
        <taxon>Micrococcales</taxon>
        <taxon>Intrasporangiaceae</taxon>
        <taxon>Phycicoccus</taxon>
    </lineage>
</organism>